<proteinExistence type="predicted"/>
<sequence>MHFHEEYSCHLPTFFSSVPFHQSSSSISGDVVDKTDGNGTTNGTHKTRPVSRHMSLSTSLSSAGGGCGRVAPNRAIPAVGKEGLPGGLIEVVTIRPHDGKYGGSITTRSDSVFVPGQIQFTEKSKSHTLKEETTSKNITQNDHEIDFTHAQRYHLPGTILCHALSSSVEAIGILMDSSAVFKSEKSSKNHDHTNSEQKILSSNLEDNVASIDISGPEKNKAYADTGLSVAMNNRADVSPESYGASEKSASDLNSFNGDAIASIRSGSDSTEFPKTEKINYGGTRKIEENENGSGTVVAKIIFRRRTQDSETQAKMTRSTLRNRTFSQNNILLPLKYRPTCMKFVPLYMKASALKKYVKVPESSESHMKNISQTPVYALLVGCENATGKQRIRLYLPKTTICQTNVDSYIPTEYEEVPSGPLAERFLPGFGLLSSMKSSNCNMGANCYESEATAEDFDTSLTTNPTVIEFAIDHDTMTHFVAVGYIDGTATLVAFQYPRETEIELQGSKKETDPTLPDGALVKRSTFIVDGPITSLSLSVDSGDPLASLTSGNNLHSIQLLIGSLCGFACMYTSSGPMCSFDGPVVLCEDVYDSLCEQEDSVLAVCQADFGTIDGEIKVVGTYGGKILVFAPDEEKTLSNTSMASHYRLSWTYQLSYPIHGIHIYDVNNDGFPKLVVVTKKSVHIFQSNVIKLAEMIKKKVLSKLKAINAVKI</sequence>
<dbReference type="InterPro" id="IPR029982">
    <property type="entry name" value="Kptn"/>
</dbReference>
<dbReference type="GO" id="GO:0051015">
    <property type="term" value="F:actin filament binding"/>
    <property type="evidence" value="ECO:0007669"/>
    <property type="project" value="TreeGrafter"/>
</dbReference>
<feature type="region of interest" description="Disordered" evidence="1">
    <location>
        <begin position="26"/>
        <end position="67"/>
    </location>
</feature>
<dbReference type="PANTHER" id="PTHR15435:SF2">
    <property type="entry name" value="KICSTOR COMPLEX PROTEIN KAPTIN"/>
    <property type="match status" value="1"/>
</dbReference>
<name>A0A7S1BDG1_9STRA</name>
<protein>
    <submittedName>
        <fullName evidence="2">Uncharacterized protein</fullName>
    </submittedName>
</protein>
<evidence type="ECO:0000313" key="2">
    <source>
        <dbReference type="EMBL" id="CAD8881951.1"/>
    </source>
</evidence>
<dbReference type="GO" id="GO:1904262">
    <property type="term" value="P:negative regulation of TORC1 signaling"/>
    <property type="evidence" value="ECO:0007669"/>
    <property type="project" value="TreeGrafter"/>
</dbReference>
<gene>
    <name evidence="2" type="ORF">CHYS00102_LOCUS9139</name>
</gene>
<dbReference type="PANTHER" id="PTHR15435">
    <property type="entry name" value="KICSTOR COMPLEX PROTEIN KAPTIN"/>
    <property type="match status" value="1"/>
</dbReference>
<dbReference type="GO" id="GO:0030027">
    <property type="term" value="C:lamellipodium"/>
    <property type="evidence" value="ECO:0007669"/>
    <property type="project" value="TreeGrafter"/>
</dbReference>
<dbReference type="GO" id="GO:0015629">
    <property type="term" value="C:actin cytoskeleton"/>
    <property type="evidence" value="ECO:0007669"/>
    <property type="project" value="InterPro"/>
</dbReference>
<reference evidence="2" key="1">
    <citation type="submission" date="2021-01" db="EMBL/GenBank/DDBJ databases">
        <authorList>
            <person name="Corre E."/>
            <person name="Pelletier E."/>
            <person name="Niang G."/>
            <person name="Scheremetjew M."/>
            <person name="Finn R."/>
            <person name="Kale V."/>
            <person name="Holt S."/>
            <person name="Cochrane G."/>
            <person name="Meng A."/>
            <person name="Brown T."/>
            <person name="Cohen L."/>
        </authorList>
    </citation>
    <scope>NUCLEOTIDE SEQUENCE</scope>
    <source>
        <strain evidence="2">308</strain>
    </source>
</reference>
<dbReference type="AlphaFoldDB" id="A0A7S1BDG1"/>
<dbReference type="GO" id="GO:0034198">
    <property type="term" value="P:cellular response to amino acid starvation"/>
    <property type="evidence" value="ECO:0007669"/>
    <property type="project" value="TreeGrafter"/>
</dbReference>
<evidence type="ECO:0000256" key="1">
    <source>
        <dbReference type="SAM" id="MobiDB-lite"/>
    </source>
</evidence>
<dbReference type="EMBL" id="HBFR01012660">
    <property type="protein sequence ID" value="CAD8881951.1"/>
    <property type="molecule type" value="Transcribed_RNA"/>
</dbReference>
<accession>A0A7S1BDG1</accession>
<organism evidence="2">
    <name type="scientific">Corethron hystrix</name>
    <dbReference type="NCBI Taxonomy" id="216773"/>
    <lineage>
        <taxon>Eukaryota</taxon>
        <taxon>Sar</taxon>
        <taxon>Stramenopiles</taxon>
        <taxon>Ochrophyta</taxon>
        <taxon>Bacillariophyta</taxon>
        <taxon>Coscinodiscophyceae</taxon>
        <taxon>Corethrophycidae</taxon>
        <taxon>Corethrales</taxon>
        <taxon>Corethraceae</taxon>
        <taxon>Corethron</taxon>
    </lineage>
</organism>
<dbReference type="GO" id="GO:0007015">
    <property type="term" value="P:actin filament organization"/>
    <property type="evidence" value="ECO:0007669"/>
    <property type="project" value="InterPro"/>
</dbReference>